<dbReference type="AlphaFoldDB" id="A0A845ATG0"/>
<organism evidence="8 9">
    <name type="scientific">Parerythrobacter jejuensis</name>
    <dbReference type="NCBI Taxonomy" id="795812"/>
    <lineage>
        <taxon>Bacteria</taxon>
        <taxon>Pseudomonadati</taxon>
        <taxon>Pseudomonadota</taxon>
        <taxon>Alphaproteobacteria</taxon>
        <taxon>Sphingomonadales</taxon>
        <taxon>Erythrobacteraceae</taxon>
        <taxon>Parerythrobacter</taxon>
    </lineage>
</organism>
<evidence type="ECO:0000256" key="7">
    <source>
        <dbReference type="SAM" id="Phobius"/>
    </source>
</evidence>
<dbReference type="PANTHER" id="PTHR33452">
    <property type="entry name" value="OXIDOREDUCTASE CATD-RELATED"/>
    <property type="match status" value="1"/>
</dbReference>
<keyword evidence="6 7" id="KW-0472">Membrane</keyword>
<dbReference type="EMBL" id="WTYE01000001">
    <property type="protein sequence ID" value="MXP32789.1"/>
    <property type="molecule type" value="Genomic_DNA"/>
</dbReference>
<evidence type="ECO:0000313" key="8">
    <source>
        <dbReference type="EMBL" id="MXP32789.1"/>
    </source>
</evidence>
<feature type="transmembrane region" description="Helical" evidence="7">
    <location>
        <begin position="87"/>
        <end position="104"/>
    </location>
</feature>
<feature type="transmembrane region" description="Helical" evidence="7">
    <location>
        <begin position="116"/>
        <end position="139"/>
    </location>
</feature>
<protein>
    <submittedName>
        <fullName evidence="8">DoxX family membrane protein</fullName>
    </submittedName>
</protein>
<evidence type="ECO:0000256" key="5">
    <source>
        <dbReference type="ARBA" id="ARBA00022989"/>
    </source>
</evidence>
<keyword evidence="3" id="KW-1003">Cell membrane</keyword>
<comment type="caution">
    <text evidence="8">The sequence shown here is derived from an EMBL/GenBank/DDBJ whole genome shotgun (WGS) entry which is preliminary data.</text>
</comment>
<feature type="transmembrane region" description="Helical" evidence="7">
    <location>
        <begin position="63"/>
        <end position="80"/>
    </location>
</feature>
<dbReference type="GO" id="GO:0005886">
    <property type="term" value="C:plasma membrane"/>
    <property type="evidence" value="ECO:0007669"/>
    <property type="project" value="UniProtKB-SubCell"/>
</dbReference>
<evidence type="ECO:0000313" key="9">
    <source>
        <dbReference type="Proteomes" id="UP000446786"/>
    </source>
</evidence>
<comment type="subcellular location">
    <subcellularLocation>
        <location evidence="1">Cell membrane</location>
        <topology evidence="1">Multi-pass membrane protein</topology>
    </subcellularLocation>
</comment>
<dbReference type="Pfam" id="PF07681">
    <property type="entry name" value="DoxX"/>
    <property type="match status" value="1"/>
</dbReference>
<keyword evidence="5 7" id="KW-1133">Transmembrane helix</keyword>
<reference evidence="8 9" key="1">
    <citation type="submission" date="2019-12" db="EMBL/GenBank/DDBJ databases">
        <title>Genomic-based taxomic classification of the family Erythrobacteraceae.</title>
        <authorList>
            <person name="Xu L."/>
        </authorList>
    </citation>
    <scope>NUCLEOTIDE SEQUENCE [LARGE SCALE GENOMIC DNA]</scope>
    <source>
        <strain evidence="8 9">JCM 16677</strain>
    </source>
</reference>
<accession>A0A845ATG0</accession>
<evidence type="ECO:0000256" key="4">
    <source>
        <dbReference type="ARBA" id="ARBA00022692"/>
    </source>
</evidence>
<dbReference type="PANTHER" id="PTHR33452:SF1">
    <property type="entry name" value="INNER MEMBRANE PROTEIN YPHA-RELATED"/>
    <property type="match status" value="1"/>
</dbReference>
<evidence type="ECO:0000256" key="1">
    <source>
        <dbReference type="ARBA" id="ARBA00004651"/>
    </source>
</evidence>
<evidence type="ECO:0000256" key="6">
    <source>
        <dbReference type="ARBA" id="ARBA00023136"/>
    </source>
</evidence>
<keyword evidence="4 7" id="KW-0812">Transmembrane</keyword>
<dbReference type="Proteomes" id="UP000446786">
    <property type="component" value="Unassembled WGS sequence"/>
</dbReference>
<dbReference type="InterPro" id="IPR032808">
    <property type="entry name" value="DoxX"/>
</dbReference>
<name>A0A845ATG0_9SPHN</name>
<proteinExistence type="inferred from homology"/>
<gene>
    <name evidence="8" type="ORF">GRI94_13240</name>
</gene>
<dbReference type="InterPro" id="IPR051907">
    <property type="entry name" value="DoxX-like_oxidoreductase"/>
</dbReference>
<evidence type="ECO:0000256" key="2">
    <source>
        <dbReference type="ARBA" id="ARBA00006679"/>
    </source>
</evidence>
<dbReference type="RefSeq" id="WP_199801141.1">
    <property type="nucleotide sequence ID" value="NZ_WTYE01000001.1"/>
</dbReference>
<comment type="similarity">
    <text evidence="2">Belongs to the DoxX family.</text>
</comment>
<evidence type="ECO:0000256" key="3">
    <source>
        <dbReference type="ARBA" id="ARBA00022475"/>
    </source>
</evidence>
<feature type="transmembrane region" description="Helical" evidence="7">
    <location>
        <begin position="21"/>
        <end position="43"/>
    </location>
</feature>
<keyword evidence="9" id="KW-1185">Reference proteome</keyword>
<sequence length="142" mass="14863">MMLADADNELERNTMTSTQQNALTLVARLLLALLFILAGVNKVGAMEGTVGYITSKGLPLPEVAYFGTVALEIGAGLLLAIGFKARYAAGALGIFSILTAVFFHNDFAQQNEITAFLKNLAIAGGMFAIAAHGPGKFALDKG</sequence>